<name>A0ABV8DUK1_9NOCA</name>
<dbReference type="Proteomes" id="UP001595696">
    <property type="component" value="Unassembled WGS sequence"/>
</dbReference>
<dbReference type="RefSeq" id="WP_378613324.1">
    <property type="nucleotide sequence ID" value="NZ_JBHSAX010000014.1"/>
</dbReference>
<organism evidence="1 2">
    <name type="scientific">Nocardia jiangsuensis</name>
    <dbReference type="NCBI Taxonomy" id="1691563"/>
    <lineage>
        <taxon>Bacteria</taxon>
        <taxon>Bacillati</taxon>
        <taxon>Actinomycetota</taxon>
        <taxon>Actinomycetes</taxon>
        <taxon>Mycobacteriales</taxon>
        <taxon>Nocardiaceae</taxon>
        <taxon>Nocardia</taxon>
    </lineage>
</organism>
<keyword evidence="2" id="KW-1185">Reference proteome</keyword>
<evidence type="ECO:0000313" key="2">
    <source>
        <dbReference type="Proteomes" id="UP001595696"/>
    </source>
</evidence>
<comment type="caution">
    <text evidence="1">The sequence shown here is derived from an EMBL/GenBank/DDBJ whole genome shotgun (WGS) entry which is preliminary data.</text>
</comment>
<gene>
    <name evidence="1" type="ORF">ACFO0B_16400</name>
</gene>
<accession>A0ABV8DUK1</accession>
<reference evidence="2" key="1">
    <citation type="journal article" date="2019" name="Int. J. Syst. Evol. Microbiol.">
        <title>The Global Catalogue of Microorganisms (GCM) 10K type strain sequencing project: providing services to taxonomists for standard genome sequencing and annotation.</title>
        <authorList>
            <consortium name="The Broad Institute Genomics Platform"/>
            <consortium name="The Broad Institute Genome Sequencing Center for Infectious Disease"/>
            <person name="Wu L."/>
            <person name="Ma J."/>
        </authorList>
    </citation>
    <scope>NUCLEOTIDE SEQUENCE [LARGE SCALE GENOMIC DNA]</scope>
    <source>
        <strain evidence="2">CGMCC 4.7330</strain>
    </source>
</reference>
<protein>
    <recommendedName>
        <fullName evidence="3">DNA primase/polymerase bifunctional N-terminal domain-containing protein</fullName>
    </recommendedName>
</protein>
<evidence type="ECO:0008006" key="3">
    <source>
        <dbReference type="Google" id="ProtNLM"/>
    </source>
</evidence>
<evidence type="ECO:0000313" key="1">
    <source>
        <dbReference type="EMBL" id="MFC3963573.1"/>
    </source>
</evidence>
<proteinExistence type="predicted"/>
<sequence length="152" mass="16183">MFESCHSPHDVAYLLRHRYGLPVQLFAGRPTVSTGSVLGAVVMPAELGRAVLNRLERERERPAPVIADPGDGSWTFLITPPIPAAPLDIRERHTLAGHRVSVVPSGRHVMLPTVDSGLGYHWVGEPGAGALAMPARAAVLAAVHAVTRLTAP</sequence>
<dbReference type="EMBL" id="JBHSAX010000014">
    <property type="protein sequence ID" value="MFC3963573.1"/>
    <property type="molecule type" value="Genomic_DNA"/>
</dbReference>